<evidence type="ECO:0000313" key="1">
    <source>
        <dbReference type="EMBL" id="EKB56612.1"/>
    </source>
</evidence>
<sequence length="290" mass="33950">MKKYLVSNSIPERMHFIKKVKPFGKRFAVYNKIPLRGLESYFDKFIKLDELYDDQTFLKLLGQVDSKTTLFLIDLGLDYCSFQANYIKPYTKLHPLSQQAKETFIIDGFAFYNTEKAIYRPFLYIDPNIIGSSVQEFYNTGAYKDFDGNQVENYYKKIAPYMQISTQPLELEVVKYSPTKKEKAEYEKLKKQIIMVDKFSKPKVIRMLIDYIENTESKKKAIKKEIDADAIQIIRNDANGRKNLYKEILLKNPKKVIFYSSEYYGADEIELSLTFGALERHNKLIALLNG</sequence>
<comment type="caution">
    <text evidence="1">The sequence shown here is derived from an EMBL/GenBank/DDBJ whole genome shotgun (WGS) entry which is preliminary data.</text>
</comment>
<dbReference type="HOGENOM" id="CLU_958665_0_0_10"/>
<accession>K1LWX2</accession>
<gene>
    <name evidence="1" type="ORF">HMPREF9699_01341</name>
</gene>
<reference evidence="1 2" key="1">
    <citation type="submission" date="2012-07" db="EMBL/GenBank/DDBJ databases">
        <title>The Genome Sequence of Bergeyella zoohelcum ATCC 43767.</title>
        <authorList>
            <consortium name="The Broad Institute Genome Sequencing Platform"/>
            <person name="Earl A."/>
            <person name="Ward D."/>
            <person name="Feldgarden M."/>
            <person name="Gevers D."/>
            <person name="Huys G."/>
            <person name="Walker B."/>
            <person name="Young S.K."/>
            <person name="Zeng Q."/>
            <person name="Gargeya S."/>
            <person name="Fitzgerald M."/>
            <person name="Haas B."/>
            <person name="Abouelleil A."/>
            <person name="Alvarado L."/>
            <person name="Arachchi H.M."/>
            <person name="Berlin A.M."/>
            <person name="Chapman S.B."/>
            <person name="Goldberg J."/>
            <person name="Griggs A."/>
            <person name="Gujja S."/>
            <person name="Hansen M."/>
            <person name="Howarth C."/>
            <person name="Imamovic A."/>
            <person name="Larimer J."/>
            <person name="McCowen C."/>
            <person name="Montmayeur A."/>
            <person name="Murphy C."/>
            <person name="Neiman D."/>
            <person name="Pearson M."/>
            <person name="Priest M."/>
            <person name="Roberts A."/>
            <person name="Saif S."/>
            <person name="Shea T."/>
            <person name="Sisk P."/>
            <person name="Sykes S."/>
            <person name="Wortman J."/>
            <person name="Nusbaum C."/>
            <person name="Birren B."/>
        </authorList>
    </citation>
    <scope>NUCLEOTIDE SEQUENCE [LARGE SCALE GENOMIC DNA]</scope>
    <source>
        <strain evidence="1 2">ATCC 43767</strain>
    </source>
</reference>
<dbReference type="EMBL" id="AGYA01000025">
    <property type="protein sequence ID" value="EKB56612.1"/>
    <property type="molecule type" value="Genomic_DNA"/>
</dbReference>
<organism evidence="1 2">
    <name type="scientific">Bergeyella zoohelcum ATCC 43767</name>
    <dbReference type="NCBI Taxonomy" id="883096"/>
    <lineage>
        <taxon>Bacteria</taxon>
        <taxon>Pseudomonadati</taxon>
        <taxon>Bacteroidota</taxon>
        <taxon>Flavobacteriia</taxon>
        <taxon>Flavobacteriales</taxon>
        <taxon>Weeksellaceae</taxon>
        <taxon>Bergeyella</taxon>
    </lineage>
</organism>
<dbReference type="STRING" id="883096.HMPREF9699_01341"/>
<name>K1LWX2_9FLAO</name>
<dbReference type="Proteomes" id="UP000006085">
    <property type="component" value="Unassembled WGS sequence"/>
</dbReference>
<dbReference type="AlphaFoldDB" id="K1LWX2"/>
<protein>
    <submittedName>
        <fullName evidence="1">Uncharacterized protein</fullName>
    </submittedName>
</protein>
<proteinExistence type="predicted"/>
<evidence type="ECO:0000313" key="2">
    <source>
        <dbReference type="Proteomes" id="UP000006085"/>
    </source>
</evidence>
<dbReference type="RefSeq" id="WP_002663492.1">
    <property type="nucleotide sequence ID" value="NZ_JH932293.1"/>
</dbReference>
<keyword evidence="2" id="KW-1185">Reference proteome</keyword>